<evidence type="ECO:0000256" key="2">
    <source>
        <dbReference type="ARBA" id="ARBA00022645"/>
    </source>
</evidence>
<evidence type="ECO:0000256" key="3">
    <source>
        <dbReference type="ARBA" id="ARBA00022670"/>
    </source>
</evidence>
<dbReference type="GO" id="GO:0006508">
    <property type="term" value="P:proteolysis"/>
    <property type="evidence" value="ECO:0007669"/>
    <property type="project" value="UniProtKB-KW"/>
</dbReference>
<dbReference type="PROSITE" id="PS00560">
    <property type="entry name" value="CARBOXYPEPT_SER_HIS"/>
    <property type="match status" value="1"/>
</dbReference>
<evidence type="ECO:0000256" key="7">
    <source>
        <dbReference type="RuleBase" id="RU361156"/>
    </source>
</evidence>
<accession>A0A9P0L3C9</accession>
<dbReference type="InterPro" id="IPR033124">
    <property type="entry name" value="Ser_caboxypep_his_AS"/>
</dbReference>
<evidence type="ECO:0000313" key="8">
    <source>
        <dbReference type="EMBL" id="CAH1988619.1"/>
    </source>
</evidence>
<keyword evidence="9" id="KW-1185">Reference proteome</keyword>
<comment type="similarity">
    <text evidence="1 7">Belongs to the peptidase S10 family.</text>
</comment>
<protein>
    <recommendedName>
        <fullName evidence="7">Carboxypeptidase</fullName>
        <ecNumber evidence="7">3.4.16.-</ecNumber>
    </recommendedName>
</protein>
<sequence>MNLQARLLFLLAYCSATSWALIPHINPFKLQEVEYHGDAVGEPLILTPLLEQGRIKDARIAASVSLSGCAEDITSYAGYFTVNKQYNSNLYFWFFPSTSDYKKDPVVLWLQGGPGGPSMYGLLMENGPFTVNKDLELELRNNSWTNSHSVIYIDSPVGTGFSFTENERGYARNQSQVGSELYEALQQFFQLFPEIRKNDFFVTGESYAGKYVPALAYTIHKNNPDAQEKINLKGIAIGDGYIDPEHQVGYAEYLYQLGLVDKMSSNVIKYLEDKAATYISRGDYIKSKEVTDEAFNIIMEKTKVNIYNYLQQGNSVIGEDLMKEFLNKHIVRRAIHVGRTTFGSNKVYHYLSEDIPRSIAPWFVEVANNYRVLLYTGQLDIIVAYPLTLNFLKHVEFRDIQKYHKAQRKIWYVGRELAGYSKNAGNFTEVLVRNAGHMVPFDQPKWAENLITRFTRNKPF</sequence>
<comment type="caution">
    <text evidence="8">The sequence shown here is derived from an EMBL/GenBank/DDBJ whole genome shotgun (WGS) entry which is preliminary data.</text>
</comment>
<keyword evidence="6" id="KW-0325">Glycoprotein</keyword>
<dbReference type="GO" id="GO:0004185">
    <property type="term" value="F:serine-type carboxypeptidase activity"/>
    <property type="evidence" value="ECO:0007669"/>
    <property type="project" value="UniProtKB-UniRule"/>
</dbReference>
<gene>
    <name evidence="8" type="ORF">ACAOBT_LOCUS18582</name>
</gene>
<dbReference type="EMBL" id="CAKOFQ010007048">
    <property type="protein sequence ID" value="CAH1988619.1"/>
    <property type="molecule type" value="Genomic_DNA"/>
</dbReference>
<evidence type="ECO:0000256" key="1">
    <source>
        <dbReference type="ARBA" id="ARBA00009431"/>
    </source>
</evidence>
<dbReference type="PANTHER" id="PTHR11802">
    <property type="entry name" value="SERINE PROTEASE FAMILY S10 SERINE CARBOXYPEPTIDASE"/>
    <property type="match status" value="1"/>
</dbReference>
<dbReference type="FunFam" id="3.40.50.1820:FF:000096">
    <property type="entry name" value="Carboxypeptidase vitellogenic-like"/>
    <property type="match status" value="1"/>
</dbReference>
<dbReference type="PANTHER" id="PTHR11802:SF472">
    <property type="entry name" value="SERINE CARBOXYPEPTIDASE CPVL-RELATED"/>
    <property type="match status" value="1"/>
</dbReference>
<organism evidence="8 9">
    <name type="scientific">Acanthoscelides obtectus</name>
    <name type="common">Bean weevil</name>
    <name type="synonym">Bruchus obtectus</name>
    <dbReference type="NCBI Taxonomy" id="200917"/>
    <lineage>
        <taxon>Eukaryota</taxon>
        <taxon>Metazoa</taxon>
        <taxon>Ecdysozoa</taxon>
        <taxon>Arthropoda</taxon>
        <taxon>Hexapoda</taxon>
        <taxon>Insecta</taxon>
        <taxon>Pterygota</taxon>
        <taxon>Neoptera</taxon>
        <taxon>Endopterygota</taxon>
        <taxon>Coleoptera</taxon>
        <taxon>Polyphaga</taxon>
        <taxon>Cucujiformia</taxon>
        <taxon>Chrysomeloidea</taxon>
        <taxon>Chrysomelidae</taxon>
        <taxon>Bruchinae</taxon>
        <taxon>Bruchini</taxon>
        <taxon>Acanthoscelides</taxon>
    </lineage>
</organism>
<dbReference type="AlphaFoldDB" id="A0A9P0L3C9"/>
<dbReference type="InterPro" id="IPR029058">
    <property type="entry name" value="AB_hydrolase_fold"/>
</dbReference>
<feature type="signal peptide" evidence="7">
    <location>
        <begin position="1"/>
        <end position="20"/>
    </location>
</feature>
<dbReference type="InterPro" id="IPR018202">
    <property type="entry name" value="Ser_caboxypep_ser_AS"/>
</dbReference>
<dbReference type="EC" id="3.4.16.-" evidence="7"/>
<dbReference type="OrthoDB" id="443318at2759"/>
<evidence type="ECO:0000256" key="4">
    <source>
        <dbReference type="ARBA" id="ARBA00022729"/>
    </source>
</evidence>
<dbReference type="Proteomes" id="UP001152888">
    <property type="component" value="Unassembled WGS sequence"/>
</dbReference>
<feature type="chain" id="PRO_5040546093" description="Carboxypeptidase" evidence="7">
    <location>
        <begin position="21"/>
        <end position="460"/>
    </location>
</feature>
<keyword evidence="3 7" id="KW-0645">Protease</keyword>
<dbReference type="PROSITE" id="PS00131">
    <property type="entry name" value="CARBOXYPEPT_SER_SER"/>
    <property type="match status" value="1"/>
</dbReference>
<reference evidence="8" key="1">
    <citation type="submission" date="2022-03" db="EMBL/GenBank/DDBJ databases">
        <authorList>
            <person name="Sayadi A."/>
        </authorList>
    </citation>
    <scope>NUCLEOTIDE SEQUENCE</scope>
</reference>
<dbReference type="Pfam" id="PF00450">
    <property type="entry name" value="Peptidase_S10"/>
    <property type="match status" value="1"/>
</dbReference>
<evidence type="ECO:0000256" key="6">
    <source>
        <dbReference type="ARBA" id="ARBA00023180"/>
    </source>
</evidence>
<dbReference type="PRINTS" id="PR00724">
    <property type="entry name" value="CRBOXYPTASEC"/>
</dbReference>
<keyword evidence="5 7" id="KW-0378">Hydrolase</keyword>
<dbReference type="SUPFAM" id="SSF53474">
    <property type="entry name" value="alpha/beta-Hydrolases"/>
    <property type="match status" value="1"/>
</dbReference>
<keyword evidence="2 7" id="KW-0121">Carboxypeptidase</keyword>
<dbReference type="InterPro" id="IPR001563">
    <property type="entry name" value="Peptidase_S10"/>
</dbReference>
<evidence type="ECO:0000313" key="9">
    <source>
        <dbReference type="Proteomes" id="UP001152888"/>
    </source>
</evidence>
<dbReference type="Gene3D" id="3.40.50.1820">
    <property type="entry name" value="alpha/beta hydrolase"/>
    <property type="match status" value="1"/>
</dbReference>
<keyword evidence="4 7" id="KW-0732">Signal</keyword>
<evidence type="ECO:0000256" key="5">
    <source>
        <dbReference type="ARBA" id="ARBA00022801"/>
    </source>
</evidence>
<name>A0A9P0L3C9_ACAOB</name>
<proteinExistence type="inferred from homology"/>